<keyword evidence="4" id="KW-0175">Coiled coil</keyword>
<name>A0ABN8W5Q9_9BACT</name>
<protein>
    <submittedName>
        <fullName evidence="6">Enzyme</fullName>
        <ecNumber evidence="6">2.4.1.-</ecNumber>
    </submittedName>
</protein>
<accession>A0ABN8W5Q9</accession>
<dbReference type="EC" id="2.4.1.-" evidence="6"/>
<dbReference type="RefSeq" id="WP_282012359.1">
    <property type="nucleotide sequence ID" value="NZ_OX336137.1"/>
</dbReference>
<feature type="transmembrane region" description="Helical" evidence="5">
    <location>
        <begin position="224"/>
        <end position="246"/>
    </location>
</feature>
<feature type="transmembrane region" description="Helical" evidence="5">
    <location>
        <begin position="93"/>
        <end position="113"/>
    </location>
</feature>
<dbReference type="InterPro" id="IPR052346">
    <property type="entry name" value="O-mannosyl-transferase_TMTC"/>
</dbReference>
<feature type="coiled-coil region" evidence="4">
    <location>
        <begin position="500"/>
        <end position="527"/>
    </location>
</feature>
<evidence type="ECO:0000256" key="3">
    <source>
        <dbReference type="PROSITE-ProRule" id="PRU00339"/>
    </source>
</evidence>
<evidence type="ECO:0000256" key="2">
    <source>
        <dbReference type="ARBA" id="ARBA00022803"/>
    </source>
</evidence>
<evidence type="ECO:0000256" key="5">
    <source>
        <dbReference type="SAM" id="Phobius"/>
    </source>
</evidence>
<dbReference type="PANTHER" id="PTHR44227">
    <property type="match status" value="1"/>
</dbReference>
<dbReference type="PROSITE" id="PS50005">
    <property type="entry name" value="TPR"/>
    <property type="match status" value="1"/>
</dbReference>
<gene>
    <name evidence="6" type="ORF">NSPWAT_2674</name>
</gene>
<dbReference type="InterPro" id="IPR011990">
    <property type="entry name" value="TPR-like_helical_dom_sf"/>
</dbReference>
<feature type="repeat" description="TPR" evidence="3">
    <location>
        <begin position="457"/>
        <end position="490"/>
    </location>
</feature>
<proteinExistence type="predicted"/>
<sequence>MSSTPSDASNAVARRAPFTVVALSFMVYIHSLRNGFVNYDDLDERILKNPFLNTPWDWSFIPQAFTQATAGYYDPIYVLSYVIDYQVWGMNPAGFHFGNLVLHTLNALLVFYLTARMTRRTDLAWVTALLFAVHPIHVESVAWATSRKDTLSLFFALASLRVYWQGVGRETRRYAWHAAAALVLLLLGMMTKPTVGVVPGLILFAELLLGPRPFAWRRIVTFQVVAWTLLLVFVAATFAMTVGLAVKGTIQFTPTQHVILFFELYAYYIKLALWPLNLSALYVIEIRDRFEPWILAMLIPGLSLLVGWMFVELKRSVADAERARRHGPVLWGAVVFFAGLLPFTNIMPRTIYLADRYLYLASIGFCLILASLLLRIRRPRLRLAGIIIMIALYGVLTIERVPVWRDSVTLWSDVVRKTDMDPDRKHLLMARAYGFEGRWEEALREYERMDLAARRDPQLWMTVANAYFTVGQRERAREIFERLMTACPQYLVPVMQGIALDIEQNRLDEARQRAQRFNNRFTVAERQWLQDVFRLQAVGRTEQVWQVFQRLSESIEQRTAPIKAELIRQCSDRL</sequence>
<dbReference type="PANTHER" id="PTHR44227:SF3">
    <property type="entry name" value="PROTEIN O-MANNOSYL-TRANSFERASE TMTC4"/>
    <property type="match status" value="1"/>
</dbReference>
<keyword evidence="5" id="KW-1133">Transmembrane helix</keyword>
<dbReference type="InterPro" id="IPR019734">
    <property type="entry name" value="TPR_rpt"/>
</dbReference>
<dbReference type="SUPFAM" id="SSF48452">
    <property type="entry name" value="TPR-like"/>
    <property type="match status" value="1"/>
</dbReference>
<evidence type="ECO:0000256" key="1">
    <source>
        <dbReference type="ARBA" id="ARBA00022737"/>
    </source>
</evidence>
<feature type="transmembrane region" description="Helical" evidence="5">
    <location>
        <begin position="258"/>
        <end position="284"/>
    </location>
</feature>
<keyword evidence="6" id="KW-0808">Transferase</keyword>
<dbReference type="Proteomes" id="UP001157733">
    <property type="component" value="Chromosome"/>
</dbReference>
<feature type="transmembrane region" description="Helical" evidence="5">
    <location>
        <begin position="12"/>
        <end position="31"/>
    </location>
</feature>
<feature type="transmembrane region" description="Helical" evidence="5">
    <location>
        <begin position="290"/>
        <end position="310"/>
    </location>
</feature>
<keyword evidence="1" id="KW-0677">Repeat</keyword>
<feature type="transmembrane region" description="Helical" evidence="5">
    <location>
        <begin position="357"/>
        <end position="374"/>
    </location>
</feature>
<organism evidence="6 7">
    <name type="scientific">Nitrospina watsonii</name>
    <dbReference type="NCBI Taxonomy" id="1323948"/>
    <lineage>
        <taxon>Bacteria</taxon>
        <taxon>Pseudomonadati</taxon>
        <taxon>Nitrospinota/Tectimicrobiota group</taxon>
        <taxon>Nitrospinota</taxon>
        <taxon>Nitrospinia</taxon>
        <taxon>Nitrospinales</taxon>
        <taxon>Nitrospinaceae</taxon>
        <taxon>Nitrospina</taxon>
    </lineage>
</organism>
<dbReference type="Gene3D" id="1.25.40.10">
    <property type="entry name" value="Tetratricopeptide repeat domain"/>
    <property type="match status" value="1"/>
</dbReference>
<keyword evidence="7" id="KW-1185">Reference proteome</keyword>
<feature type="transmembrane region" description="Helical" evidence="5">
    <location>
        <begin position="179"/>
        <end position="204"/>
    </location>
</feature>
<keyword evidence="6" id="KW-0328">Glycosyltransferase</keyword>
<feature type="transmembrane region" description="Helical" evidence="5">
    <location>
        <begin position="381"/>
        <end position="398"/>
    </location>
</feature>
<reference evidence="6 7" key="1">
    <citation type="submission" date="2022-09" db="EMBL/GenBank/DDBJ databases">
        <authorList>
            <person name="Kop L."/>
        </authorList>
    </citation>
    <scope>NUCLEOTIDE SEQUENCE [LARGE SCALE GENOMIC DNA]</scope>
    <source>
        <strain evidence="6 7">347</strain>
    </source>
</reference>
<evidence type="ECO:0000313" key="6">
    <source>
        <dbReference type="EMBL" id="CAI2719530.1"/>
    </source>
</evidence>
<dbReference type="EMBL" id="OX336137">
    <property type="protein sequence ID" value="CAI2719530.1"/>
    <property type="molecule type" value="Genomic_DNA"/>
</dbReference>
<keyword evidence="2 3" id="KW-0802">TPR repeat</keyword>
<dbReference type="GO" id="GO:0016757">
    <property type="term" value="F:glycosyltransferase activity"/>
    <property type="evidence" value="ECO:0007669"/>
    <property type="project" value="UniProtKB-KW"/>
</dbReference>
<keyword evidence="5" id="KW-0472">Membrane</keyword>
<evidence type="ECO:0000256" key="4">
    <source>
        <dbReference type="SAM" id="Coils"/>
    </source>
</evidence>
<evidence type="ECO:0000313" key="7">
    <source>
        <dbReference type="Proteomes" id="UP001157733"/>
    </source>
</evidence>
<feature type="transmembrane region" description="Helical" evidence="5">
    <location>
        <begin position="330"/>
        <end position="351"/>
    </location>
</feature>
<keyword evidence="5" id="KW-0812">Transmembrane</keyword>